<evidence type="ECO:0000259" key="5">
    <source>
        <dbReference type="PROSITE" id="PS50931"/>
    </source>
</evidence>
<evidence type="ECO:0000256" key="2">
    <source>
        <dbReference type="ARBA" id="ARBA00023015"/>
    </source>
</evidence>
<dbReference type="SUPFAM" id="SSF46785">
    <property type="entry name" value="Winged helix' DNA-binding domain"/>
    <property type="match status" value="1"/>
</dbReference>
<keyword evidence="2" id="KW-0805">Transcription regulation</keyword>
<dbReference type="PANTHER" id="PTHR30537:SF3">
    <property type="entry name" value="TRANSCRIPTIONAL REGULATORY PROTEIN"/>
    <property type="match status" value="1"/>
</dbReference>
<accession>A0AAN2BJ07</accession>
<proteinExistence type="inferred from homology"/>
<dbReference type="InterPro" id="IPR005119">
    <property type="entry name" value="LysR_subst-bd"/>
</dbReference>
<keyword evidence="4" id="KW-0804">Transcription</keyword>
<dbReference type="Gene3D" id="1.10.10.10">
    <property type="entry name" value="Winged helix-like DNA-binding domain superfamily/Winged helix DNA-binding domain"/>
    <property type="match status" value="1"/>
</dbReference>
<dbReference type="InterPro" id="IPR036388">
    <property type="entry name" value="WH-like_DNA-bd_sf"/>
</dbReference>
<evidence type="ECO:0000313" key="7">
    <source>
        <dbReference type="Proteomes" id="UP001320119"/>
    </source>
</evidence>
<dbReference type="PROSITE" id="PS50931">
    <property type="entry name" value="HTH_LYSR"/>
    <property type="match status" value="1"/>
</dbReference>
<dbReference type="GO" id="GO:0003700">
    <property type="term" value="F:DNA-binding transcription factor activity"/>
    <property type="evidence" value="ECO:0007669"/>
    <property type="project" value="InterPro"/>
</dbReference>
<gene>
    <name evidence="6" type="ORF">MARGE09_P0667</name>
</gene>
<dbReference type="GO" id="GO:0006351">
    <property type="term" value="P:DNA-templated transcription"/>
    <property type="evidence" value="ECO:0007669"/>
    <property type="project" value="TreeGrafter"/>
</dbReference>
<dbReference type="InterPro" id="IPR036390">
    <property type="entry name" value="WH_DNA-bd_sf"/>
</dbReference>
<dbReference type="GO" id="GO:0043565">
    <property type="term" value="F:sequence-specific DNA binding"/>
    <property type="evidence" value="ECO:0007669"/>
    <property type="project" value="TreeGrafter"/>
</dbReference>
<evidence type="ECO:0000313" key="6">
    <source>
        <dbReference type="EMBL" id="BCD96467.1"/>
    </source>
</evidence>
<dbReference type="PANTHER" id="PTHR30537">
    <property type="entry name" value="HTH-TYPE TRANSCRIPTIONAL REGULATOR"/>
    <property type="match status" value="1"/>
</dbReference>
<dbReference type="Pfam" id="PF03466">
    <property type="entry name" value="LysR_substrate"/>
    <property type="match status" value="1"/>
</dbReference>
<dbReference type="KEGG" id="marq:MARGE09_P0667"/>
<dbReference type="Pfam" id="PF00126">
    <property type="entry name" value="HTH_1"/>
    <property type="match status" value="1"/>
</dbReference>
<dbReference type="RefSeq" id="WP_236985966.1">
    <property type="nucleotide sequence ID" value="NZ_AP023086.1"/>
</dbReference>
<evidence type="ECO:0000256" key="1">
    <source>
        <dbReference type="ARBA" id="ARBA00009437"/>
    </source>
</evidence>
<evidence type="ECO:0000256" key="4">
    <source>
        <dbReference type="ARBA" id="ARBA00023163"/>
    </source>
</evidence>
<dbReference type="SUPFAM" id="SSF53850">
    <property type="entry name" value="Periplasmic binding protein-like II"/>
    <property type="match status" value="1"/>
</dbReference>
<name>A0AAN2BJ07_9GAMM</name>
<evidence type="ECO:0000256" key="3">
    <source>
        <dbReference type="ARBA" id="ARBA00023125"/>
    </source>
</evidence>
<dbReference type="InterPro" id="IPR000847">
    <property type="entry name" value="LysR_HTH_N"/>
</dbReference>
<dbReference type="EMBL" id="AP023086">
    <property type="protein sequence ID" value="BCD96467.1"/>
    <property type="molecule type" value="Genomic_DNA"/>
</dbReference>
<protein>
    <recommendedName>
        <fullName evidence="5">HTH lysR-type domain-containing protein</fullName>
    </recommendedName>
</protein>
<feature type="domain" description="HTH lysR-type" evidence="5">
    <location>
        <begin position="4"/>
        <end position="61"/>
    </location>
</feature>
<keyword evidence="7" id="KW-1185">Reference proteome</keyword>
<dbReference type="InterPro" id="IPR058163">
    <property type="entry name" value="LysR-type_TF_proteobact-type"/>
</dbReference>
<keyword evidence="3" id="KW-0238">DNA-binding</keyword>
<comment type="similarity">
    <text evidence="1">Belongs to the LysR transcriptional regulatory family.</text>
</comment>
<reference evidence="6 7" key="1">
    <citation type="journal article" date="2022" name="IScience">
        <title>An ultrasensitive nanofiber-based assay for enzymatic hydrolysis and deep-sea microbial degradation of cellulose.</title>
        <authorList>
            <person name="Tsudome M."/>
            <person name="Tachioka M."/>
            <person name="Miyazaki M."/>
            <person name="Uchimura K."/>
            <person name="Tsuda M."/>
            <person name="Takaki Y."/>
            <person name="Deguchi S."/>
        </authorList>
    </citation>
    <scope>NUCLEOTIDE SEQUENCE [LARGE SCALE GENOMIC DNA]</scope>
    <source>
        <strain evidence="6 7">GE09</strain>
    </source>
</reference>
<dbReference type="Gene3D" id="3.40.190.290">
    <property type="match status" value="1"/>
</dbReference>
<sequence length="280" mass="31861">MHNINWNLLRYALFTYRKGSASKASEVLNVTHATVIRSLKKLEEESGVRLFNKSSTGYAATPHGKSLIETAEKIESMIYQWERSVGSDRDSPSGVLKITTTEAVMNYLICPYIHKFYEKFPDIELSLTTSDDFKNISNYEYDIAIRSTPEPPEHLIGRKVFNVDWCTYVAHDCAQGSDHWIGYSNTSQLPARWMVERFPSAKISLKASSIVSMVAATKNGLGKALLPSFIGEHEKGLLELERLDRQYSTELWMLYHKEARGCANTQAFTRWFYQMFGGAT</sequence>
<organism evidence="6 7">
    <name type="scientific">Marinagarivorans cellulosilyticus</name>
    <dbReference type="NCBI Taxonomy" id="2721545"/>
    <lineage>
        <taxon>Bacteria</taxon>
        <taxon>Pseudomonadati</taxon>
        <taxon>Pseudomonadota</taxon>
        <taxon>Gammaproteobacteria</taxon>
        <taxon>Cellvibrionales</taxon>
        <taxon>Cellvibrionaceae</taxon>
        <taxon>Marinagarivorans</taxon>
    </lineage>
</organism>
<dbReference type="AlphaFoldDB" id="A0AAN2BJ07"/>
<dbReference type="Proteomes" id="UP001320119">
    <property type="component" value="Chromosome"/>
</dbReference>